<dbReference type="Proteomes" id="UP000243255">
    <property type="component" value="Unassembled WGS sequence"/>
</dbReference>
<protein>
    <recommendedName>
        <fullName evidence="4">Small, acid-soluble spore protein, alpha/beta type</fullName>
    </recommendedName>
</protein>
<evidence type="ECO:0000313" key="2">
    <source>
        <dbReference type="EMBL" id="SHH08529.1"/>
    </source>
</evidence>
<feature type="compositionally biased region" description="Polar residues" evidence="1">
    <location>
        <begin position="38"/>
        <end position="52"/>
    </location>
</feature>
<dbReference type="GO" id="GO:0006265">
    <property type="term" value="P:DNA topological change"/>
    <property type="evidence" value="ECO:0007669"/>
    <property type="project" value="InterPro"/>
</dbReference>
<evidence type="ECO:0000313" key="3">
    <source>
        <dbReference type="Proteomes" id="UP000243255"/>
    </source>
</evidence>
<dbReference type="GO" id="GO:0003690">
    <property type="term" value="F:double-stranded DNA binding"/>
    <property type="evidence" value="ECO:0007669"/>
    <property type="project" value="InterPro"/>
</dbReference>
<gene>
    <name evidence="2" type="ORF">SAMN04488530_11815</name>
</gene>
<accession>A0A1M5Q471</accession>
<organism evidence="2 3">
    <name type="scientific">Asaccharospora irregularis DSM 2635</name>
    <dbReference type="NCBI Taxonomy" id="1121321"/>
    <lineage>
        <taxon>Bacteria</taxon>
        <taxon>Bacillati</taxon>
        <taxon>Bacillota</taxon>
        <taxon>Clostridia</taxon>
        <taxon>Peptostreptococcales</taxon>
        <taxon>Peptostreptococcaceae</taxon>
        <taxon>Asaccharospora</taxon>
    </lineage>
</organism>
<dbReference type="RefSeq" id="WP_073126334.1">
    <property type="nucleotide sequence ID" value="NZ_BAABCH010000095.1"/>
</dbReference>
<sequence length="69" mass="7848">MNNKPKKSTQKMKEYQENKLEIARELGINGANNTEVNAKIASQNEPKYSTKTSVKKHNLANDQKTARED</sequence>
<dbReference type="EMBL" id="FQWX01000018">
    <property type="protein sequence ID" value="SHH08529.1"/>
    <property type="molecule type" value="Genomic_DNA"/>
</dbReference>
<evidence type="ECO:0008006" key="4">
    <source>
        <dbReference type="Google" id="ProtNLM"/>
    </source>
</evidence>
<feature type="region of interest" description="Disordered" evidence="1">
    <location>
        <begin position="38"/>
        <end position="69"/>
    </location>
</feature>
<dbReference type="OrthoDB" id="1753465at2"/>
<dbReference type="AlphaFoldDB" id="A0A1M5Q471"/>
<keyword evidence="3" id="KW-1185">Reference proteome</keyword>
<dbReference type="PROSITE" id="PS00304">
    <property type="entry name" value="SASP_1"/>
    <property type="match status" value="1"/>
</dbReference>
<evidence type="ECO:0000256" key="1">
    <source>
        <dbReference type="SAM" id="MobiDB-lite"/>
    </source>
</evidence>
<reference evidence="3" key="1">
    <citation type="submission" date="2016-11" db="EMBL/GenBank/DDBJ databases">
        <authorList>
            <person name="Varghese N."/>
            <person name="Submissions S."/>
        </authorList>
    </citation>
    <scope>NUCLEOTIDE SEQUENCE [LARGE SCALE GENOMIC DNA]</scope>
    <source>
        <strain evidence="3">DSM 2635</strain>
    </source>
</reference>
<name>A0A1M5Q471_9FIRM</name>
<proteinExistence type="predicted"/>
<dbReference type="InterPro" id="IPR018126">
    <property type="entry name" value="SASP_alpha/beta-type_CS"/>
</dbReference>